<comment type="similarity">
    <text evidence="6">Belongs to the bacterial ring-hydroxylating dioxygenase ferredoxin component family.</text>
</comment>
<evidence type="ECO:0000313" key="9">
    <source>
        <dbReference type="Proteomes" id="UP000542720"/>
    </source>
</evidence>
<protein>
    <submittedName>
        <fullName evidence="8">Rieske 2Fe-2S domain-containing protein</fullName>
    </submittedName>
</protein>
<evidence type="ECO:0000256" key="5">
    <source>
        <dbReference type="ARBA" id="ARBA00034078"/>
    </source>
</evidence>
<evidence type="ECO:0000313" key="8">
    <source>
        <dbReference type="EMBL" id="MBB2496187.1"/>
    </source>
</evidence>
<comment type="cofactor">
    <cofactor evidence="5">
        <name>[2Fe-2S] cluster</name>
        <dbReference type="ChEBI" id="CHEBI:190135"/>
    </cofactor>
</comment>
<dbReference type="RefSeq" id="WP_183089712.1">
    <property type="nucleotide sequence ID" value="NZ_JACJUD010000004.1"/>
</dbReference>
<dbReference type="Proteomes" id="UP000542720">
    <property type="component" value="Unassembled WGS sequence"/>
</dbReference>
<dbReference type="Pfam" id="PF00355">
    <property type="entry name" value="Rieske"/>
    <property type="match status" value="1"/>
</dbReference>
<dbReference type="InterPro" id="IPR036922">
    <property type="entry name" value="Rieske_2Fe-2S_sf"/>
</dbReference>
<evidence type="ECO:0000256" key="1">
    <source>
        <dbReference type="ARBA" id="ARBA00022714"/>
    </source>
</evidence>
<accession>A0A7W4QAT8</accession>
<keyword evidence="1" id="KW-0001">2Fe-2S</keyword>
<reference evidence="8 9" key="1">
    <citation type="submission" date="2020-08" db="EMBL/GenBank/DDBJ databases">
        <authorList>
            <person name="Kim C.M."/>
        </authorList>
    </citation>
    <scope>NUCLEOTIDE SEQUENCE [LARGE SCALE GENOMIC DNA]</scope>
    <source>
        <strain evidence="8 9">UL070</strain>
    </source>
</reference>
<evidence type="ECO:0000256" key="2">
    <source>
        <dbReference type="ARBA" id="ARBA00022723"/>
    </source>
</evidence>
<sequence length="108" mass="11454">MTLRHPVPASQVPAAGQRALIGFGDHSIALFNLAGQFFAIADSCPHQGSSLCAGELQGRLIQCRSHGLRFDLASGYLANSDRLKVATYPIEEEGGQLFIVIANEVSAS</sequence>
<dbReference type="PANTHER" id="PTHR21496:SF0">
    <property type="entry name" value="RIESKE DOMAIN-CONTAINING PROTEIN"/>
    <property type="match status" value="1"/>
</dbReference>
<keyword evidence="3" id="KW-0408">Iron</keyword>
<dbReference type="GO" id="GO:0051537">
    <property type="term" value="F:2 iron, 2 sulfur cluster binding"/>
    <property type="evidence" value="ECO:0007669"/>
    <property type="project" value="UniProtKB-KW"/>
</dbReference>
<dbReference type="PROSITE" id="PS51296">
    <property type="entry name" value="RIESKE"/>
    <property type="match status" value="1"/>
</dbReference>
<evidence type="ECO:0000256" key="4">
    <source>
        <dbReference type="ARBA" id="ARBA00023014"/>
    </source>
</evidence>
<dbReference type="AlphaFoldDB" id="A0A7W4QAT8"/>
<dbReference type="PANTHER" id="PTHR21496">
    <property type="entry name" value="FERREDOXIN-RELATED"/>
    <property type="match status" value="1"/>
</dbReference>
<proteinExistence type="inferred from homology"/>
<dbReference type="SUPFAM" id="SSF50022">
    <property type="entry name" value="ISP domain"/>
    <property type="match status" value="1"/>
</dbReference>
<feature type="domain" description="Rieske" evidence="7">
    <location>
        <begin position="4"/>
        <end position="99"/>
    </location>
</feature>
<dbReference type="InterPro" id="IPR017941">
    <property type="entry name" value="Rieske_2Fe-2S"/>
</dbReference>
<name>A0A7W4QAT8_9GAMM</name>
<keyword evidence="9" id="KW-1185">Reference proteome</keyword>
<dbReference type="Gene3D" id="2.102.10.10">
    <property type="entry name" value="Rieske [2Fe-2S] iron-sulphur domain"/>
    <property type="match status" value="1"/>
</dbReference>
<evidence type="ECO:0000256" key="3">
    <source>
        <dbReference type="ARBA" id="ARBA00023004"/>
    </source>
</evidence>
<evidence type="ECO:0000256" key="6">
    <source>
        <dbReference type="ARBA" id="ARBA00038001"/>
    </source>
</evidence>
<evidence type="ECO:0000259" key="7">
    <source>
        <dbReference type="PROSITE" id="PS51296"/>
    </source>
</evidence>
<dbReference type="EMBL" id="JACJUD010000004">
    <property type="protein sequence ID" value="MBB2496187.1"/>
    <property type="molecule type" value="Genomic_DNA"/>
</dbReference>
<keyword evidence="4" id="KW-0411">Iron-sulfur</keyword>
<comment type="caution">
    <text evidence="8">The sequence shown here is derived from an EMBL/GenBank/DDBJ whole genome shotgun (WGS) entry which is preliminary data.</text>
</comment>
<dbReference type="GO" id="GO:0046872">
    <property type="term" value="F:metal ion binding"/>
    <property type="evidence" value="ECO:0007669"/>
    <property type="project" value="UniProtKB-KW"/>
</dbReference>
<gene>
    <name evidence="8" type="ORF">H3H51_14245</name>
</gene>
<keyword evidence="2" id="KW-0479">Metal-binding</keyword>
<organism evidence="8 9">
    <name type="scientific">Aquipseudomonas ullengensis</name>
    <dbReference type="NCBI Taxonomy" id="2759166"/>
    <lineage>
        <taxon>Bacteria</taxon>
        <taxon>Pseudomonadati</taxon>
        <taxon>Pseudomonadota</taxon>
        <taxon>Gammaproteobacteria</taxon>
        <taxon>Pseudomonadales</taxon>
        <taxon>Pseudomonadaceae</taxon>
        <taxon>Aquipseudomonas</taxon>
    </lineage>
</organism>